<evidence type="ECO:0000256" key="1">
    <source>
        <dbReference type="ARBA" id="ARBA00022448"/>
    </source>
</evidence>
<keyword evidence="10" id="KW-1185">Reference proteome</keyword>
<dbReference type="STRING" id="28091.SAMEA3174300_01833"/>
<dbReference type="PROSITE" id="PS51009">
    <property type="entry name" value="CYTCII"/>
    <property type="match status" value="1"/>
</dbReference>
<dbReference type="EMBL" id="LR134533">
    <property type="protein sequence ID" value="VEJ51323.1"/>
    <property type="molecule type" value="Genomic_DNA"/>
</dbReference>
<accession>A0A3S5C468</accession>
<keyword evidence="5 6" id="KW-0408">Iron</keyword>
<dbReference type="OrthoDB" id="5520910at2"/>
<dbReference type="GO" id="GO:0020037">
    <property type="term" value="F:heme binding"/>
    <property type="evidence" value="ECO:0007669"/>
    <property type="project" value="InterPro"/>
</dbReference>
<feature type="binding site" description="covalent" evidence="7">
    <location>
        <position position="136"/>
    </location>
    <ligand>
        <name>heme c</name>
        <dbReference type="ChEBI" id="CHEBI:61717"/>
    </ligand>
</feature>
<dbReference type="Proteomes" id="UP000272771">
    <property type="component" value="Chromosome"/>
</dbReference>
<feature type="binding site" description="covalent" evidence="7">
    <location>
        <position position="139"/>
    </location>
    <ligand>
        <name>heme c</name>
        <dbReference type="ChEBI" id="CHEBI:61717"/>
    </ligand>
</feature>
<feature type="signal peptide" evidence="8">
    <location>
        <begin position="1"/>
        <end position="20"/>
    </location>
</feature>
<evidence type="ECO:0000256" key="8">
    <source>
        <dbReference type="SAM" id="SignalP"/>
    </source>
</evidence>
<organism evidence="9 10">
    <name type="scientific">Neisseria weaveri</name>
    <dbReference type="NCBI Taxonomy" id="28091"/>
    <lineage>
        <taxon>Bacteria</taxon>
        <taxon>Pseudomonadati</taxon>
        <taxon>Pseudomonadota</taxon>
        <taxon>Betaproteobacteria</taxon>
        <taxon>Neisseriales</taxon>
        <taxon>Neisseriaceae</taxon>
        <taxon>Neisseria</taxon>
    </lineage>
</organism>
<evidence type="ECO:0000256" key="6">
    <source>
        <dbReference type="PIRSR" id="PIRSR000027-1"/>
    </source>
</evidence>
<evidence type="ECO:0000256" key="4">
    <source>
        <dbReference type="ARBA" id="ARBA00022982"/>
    </source>
</evidence>
<dbReference type="GO" id="GO:0005506">
    <property type="term" value="F:iron ion binding"/>
    <property type="evidence" value="ECO:0007669"/>
    <property type="project" value="InterPro"/>
</dbReference>
<dbReference type="GO" id="GO:0009055">
    <property type="term" value="F:electron transfer activity"/>
    <property type="evidence" value="ECO:0007669"/>
    <property type="project" value="InterPro"/>
</dbReference>
<keyword evidence="4" id="KW-0249">Electron transport</keyword>
<keyword evidence="3 6" id="KW-0479">Metal-binding</keyword>
<evidence type="ECO:0000256" key="7">
    <source>
        <dbReference type="PIRSR" id="PIRSR000027-2"/>
    </source>
</evidence>
<feature type="chain" id="PRO_5018644653" evidence="8">
    <location>
        <begin position="21"/>
        <end position="146"/>
    </location>
</feature>
<dbReference type="RefSeq" id="WP_004285188.1">
    <property type="nucleotide sequence ID" value="NZ_CAUJRG010000009.1"/>
</dbReference>
<feature type="binding site" description="axial binding residue" evidence="6">
    <location>
        <position position="140"/>
    </location>
    <ligand>
        <name>heme c</name>
        <dbReference type="ChEBI" id="CHEBI:61717"/>
    </ligand>
    <ligandPart>
        <name>Fe</name>
        <dbReference type="ChEBI" id="CHEBI:18248"/>
    </ligandPart>
</feature>
<protein>
    <submittedName>
        <fullName evidence="9">Cytochrome c</fullName>
    </submittedName>
</protein>
<dbReference type="PIRSF" id="PIRSF000027">
    <property type="entry name" value="Cytc_c_prime"/>
    <property type="match status" value="1"/>
</dbReference>
<evidence type="ECO:0000256" key="2">
    <source>
        <dbReference type="ARBA" id="ARBA00022617"/>
    </source>
</evidence>
<keyword evidence="2 7" id="KW-0349">Heme</keyword>
<dbReference type="InterPro" id="IPR012127">
    <property type="entry name" value="Cyt_c_prime"/>
</dbReference>
<evidence type="ECO:0000313" key="10">
    <source>
        <dbReference type="Proteomes" id="UP000272771"/>
    </source>
</evidence>
<dbReference type="GO" id="GO:0042597">
    <property type="term" value="C:periplasmic space"/>
    <property type="evidence" value="ECO:0007669"/>
    <property type="project" value="InterPro"/>
</dbReference>
<reference evidence="9 10" key="1">
    <citation type="submission" date="2018-12" db="EMBL/GenBank/DDBJ databases">
        <authorList>
            <consortium name="Pathogen Informatics"/>
        </authorList>
    </citation>
    <scope>NUCLEOTIDE SEQUENCE [LARGE SCALE GENOMIC DNA]</scope>
    <source>
        <strain evidence="9 10">NCTC12742</strain>
    </source>
</reference>
<dbReference type="AlphaFoldDB" id="A0A3S5C468"/>
<gene>
    <name evidence="9" type="ORF">NCTC12742_01204</name>
</gene>
<proteinExistence type="predicted"/>
<evidence type="ECO:0000313" key="9">
    <source>
        <dbReference type="EMBL" id="VEJ51323.1"/>
    </source>
</evidence>
<dbReference type="InterPro" id="IPR002321">
    <property type="entry name" value="Cyt_c_II"/>
</dbReference>
<keyword evidence="8" id="KW-0732">Signal</keyword>
<dbReference type="Gene3D" id="1.20.120.10">
    <property type="entry name" value="Cytochrome c/b562"/>
    <property type="match status" value="1"/>
</dbReference>
<dbReference type="GO" id="GO:0022900">
    <property type="term" value="P:electron transport chain"/>
    <property type="evidence" value="ECO:0007669"/>
    <property type="project" value="InterPro"/>
</dbReference>
<sequence>MNKILPLLLSLGLVSGLAHADASDIKARQQYMKEWGGLSKKMGAMVKNGSAADFPAKEFARLAAQMGETAKEPWQHYDAGSRGAGSEAKAAVWEKPQEFEAAIRRFTQAVDKLQTASRGGRYDDVKAAFGQVGQSCKACHDKFKED</sequence>
<evidence type="ECO:0000256" key="5">
    <source>
        <dbReference type="ARBA" id="ARBA00023004"/>
    </source>
</evidence>
<comment type="PTM">
    <text evidence="7">Binds 1 heme group per subunit.</text>
</comment>
<dbReference type="KEGG" id="nwe:SAMEA3174300_1833"/>
<dbReference type="SUPFAM" id="SSF47175">
    <property type="entry name" value="Cytochromes"/>
    <property type="match status" value="1"/>
</dbReference>
<dbReference type="InterPro" id="IPR010980">
    <property type="entry name" value="Cyt_c/b562"/>
</dbReference>
<keyword evidence="1" id="KW-0813">Transport</keyword>
<evidence type="ECO:0000256" key="3">
    <source>
        <dbReference type="ARBA" id="ARBA00022723"/>
    </source>
</evidence>
<name>A0A3S5C468_9NEIS</name>
<dbReference type="Pfam" id="PF01322">
    <property type="entry name" value="Cytochrom_C_2"/>
    <property type="match status" value="1"/>
</dbReference>